<evidence type="ECO:0000313" key="2">
    <source>
        <dbReference type="Proteomes" id="UP001592528"/>
    </source>
</evidence>
<dbReference type="EMBL" id="JBHEZZ010000019">
    <property type="protein sequence ID" value="MFC1405298.1"/>
    <property type="molecule type" value="Genomic_DNA"/>
</dbReference>
<dbReference type="Proteomes" id="UP001592528">
    <property type="component" value="Unassembled WGS sequence"/>
</dbReference>
<evidence type="ECO:0000313" key="1">
    <source>
        <dbReference type="EMBL" id="MFC1405298.1"/>
    </source>
</evidence>
<name>A0ABV6UV40_9ACTN</name>
<protein>
    <submittedName>
        <fullName evidence="1">Uncharacterized protein</fullName>
    </submittedName>
</protein>
<organism evidence="1 2">
    <name type="scientific">Streptacidiphilus cavernicola</name>
    <dbReference type="NCBI Taxonomy" id="3342716"/>
    <lineage>
        <taxon>Bacteria</taxon>
        <taxon>Bacillati</taxon>
        <taxon>Actinomycetota</taxon>
        <taxon>Actinomycetes</taxon>
        <taxon>Kitasatosporales</taxon>
        <taxon>Streptomycetaceae</taxon>
        <taxon>Streptacidiphilus</taxon>
    </lineage>
</organism>
<sequence length="80" mass="8392">MNSKLAISSVASPTEADCANDAAANPVDNIYYRDFKDSMVVCETDSGSGIVAALQLVTPANQAINTGVVKFRVTVWPSGQ</sequence>
<proteinExistence type="predicted"/>
<dbReference type="RefSeq" id="WP_157623901.1">
    <property type="nucleotide sequence ID" value="NZ_JBHEZZ010000019.1"/>
</dbReference>
<comment type="caution">
    <text evidence="1">The sequence shown here is derived from an EMBL/GenBank/DDBJ whole genome shotgun (WGS) entry which is preliminary data.</text>
</comment>
<gene>
    <name evidence="1" type="ORF">ACEZDJ_28845</name>
</gene>
<reference evidence="1 2" key="1">
    <citation type="submission" date="2024-09" db="EMBL/GenBank/DDBJ databases">
        <authorList>
            <person name="Lee S.D."/>
        </authorList>
    </citation>
    <scope>NUCLEOTIDE SEQUENCE [LARGE SCALE GENOMIC DNA]</scope>
    <source>
        <strain evidence="1 2">N1-5</strain>
    </source>
</reference>
<accession>A0ABV6UV40</accession>
<keyword evidence="2" id="KW-1185">Reference proteome</keyword>